<feature type="compositionally biased region" description="Low complexity" evidence="1">
    <location>
        <begin position="342"/>
        <end position="356"/>
    </location>
</feature>
<evidence type="ECO:0000256" key="2">
    <source>
        <dbReference type="SAM" id="SignalP"/>
    </source>
</evidence>
<evidence type="ECO:0000256" key="1">
    <source>
        <dbReference type="SAM" id="MobiDB-lite"/>
    </source>
</evidence>
<dbReference type="RefSeq" id="XP_037153008.1">
    <property type="nucleotide sequence ID" value="XM_037301374.1"/>
</dbReference>
<accession>A0A8H6CI21</accession>
<feature type="region of interest" description="Disordered" evidence="1">
    <location>
        <begin position="335"/>
        <end position="366"/>
    </location>
</feature>
<organism evidence="3 4">
    <name type="scientific">Letharia lupina</name>
    <dbReference type="NCBI Taxonomy" id="560253"/>
    <lineage>
        <taxon>Eukaryota</taxon>
        <taxon>Fungi</taxon>
        <taxon>Dikarya</taxon>
        <taxon>Ascomycota</taxon>
        <taxon>Pezizomycotina</taxon>
        <taxon>Lecanoromycetes</taxon>
        <taxon>OSLEUM clade</taxon>
        <taxon>Lecanoromycetidae</taxon>
        <taxon>Lecanorales</taxon>
        <taxon>Lecanorineae</taxon>
        <taxon>Parmeliaceae</taxon>
        <taxon>Letharia</taxon>
    </lineage>
</organism>
<keyword evidence="2" id="KW-0732">Signal</keyword>
<dbReference type="Proteomes" id="UP000593566">
    <property type="component" value="Unassembled WGS sequence"/>
</dbReference>
<evidence type="ECO:0000313" key="4">
    <source>
        <dbReference type="Proteomes" id="UP000593566"/>
    </source>
</evidence>
<dbReference type="EMBL" id="JACCJB010000009">
    <property type="protein sequence ID" value="KAF6223948.1"/>
    <property type="molecule type" value="Genomic_DNA"/>
</dbReference>
<protein>
    <submittedName>
        <fullName evidence="3">Uncharacterized protein</fullName>
    </submittedName>
</protein>
<sequence>MKCLLALVAIFNALATGSASLDILDAPYAAASGLSSPDAVLTLPPQPAGESLSSFLDQIFSINMGNSSNNTIIAGSKNKRAYASADATGPYTDSYGLHQSCWDDDTGSGTTTYNISVDFSECGTGLKLGTDIGVYTFTNGTTTDNTHLRDMVADLYMLRHSRQNPNPRYANHTAVVAQLAIEEANPLLNSGLICQNASSTGQTEAIVHDELRHLLMNTHSYWTAVFISAGSGAAVGGGVAAVADLVFNGNVTNENVVQTAIVIGSVVIIGGILTRCDQAGRLDGAQNVVSNVRELVPQGREAIVQNVYISWARRQMQRIARQQVEEALSEAGVGSIAGSGATSPHTPGSISSIPGSPGSGFGDTCLSELEAGQAGSAIGEMSDVTLDLEPIQEVLEQLGSRDEQGGCSST</sequence>
<dbReference type="AlphaFoldDB" id="A0A8H6CI21"/>
<keyword evidence="4" id="KW-1185">Reference proteome</keyword>
<feature type="chain" id="PRO_5034840509" evidence="2">
    <location>
        <begin position="21"/>
        <end position="410"/>
    </location>
</feature>
<evidence type="ECO:0000313" key="3">
    <source>
        <dbReference type="EMBL" id="KAF6223948.1"/>
    </source>
</evidence>
<dbReference type="GeneID" id="59338912"/>
<feature type="signal peptide" evidence="2">
    <location>
        <begin position="1"/>
        <end position="20"/>
    </location>
</feature>
<proteinExistence type="predicted"/>
<reference evidence="3 4" key="1">
    <citation type="journal article" date="2020" name="Genomics">
        <title>Complete, high-quality genomes from long-read metagenomic sequencing of two wolf lichen thalli reveals enigmatic genome architecture.</title>
        <authorList>
            <person name="McKenzie S.K."/>
            <person name="Walston R.F."/>
            <person name="Allen J.L."/>
        </authorList>
    </citation>
    <scope>NUCLEOTIDE SEQUENCE [LARGE SCALE GENOMIC DNA]</scope>
    <source>
        <strain evidence="3">WasteWater1</strain>
    </source>
</reference>
<comment type="caution">
    <text evidence="3">The sequence shown here is derived from an EMBL/GenBank/DDBJ whole genome shotgun (WGS) entry which is preliminary data.</text>
</comment>
<gene>
    <name evidence="3" type="ORF">HO133_010522</name>
</gene>
<name>A0A8H6CI21_9LECA</name>